<evidence type="ECO:0000313" key="6">
    <source>
        <dbReference type="Proteomes" id="UP000245207"/>
    </source>
</evidence>
<evidence type="ECO:0000259" key="4">
    <source>
        <dbReference type="Pfam" id="PF14226"/>
    </source>
</evidence>
<dbReference type="AlphaFoldDB" id="A0A2U1KQC0"/>
<evidence type="ECO:0000256" key="2">
    <source>
        <dbReference type="ARBA" id="ARBA00023002"/>
    </source>
</evidence>
<dbReference type="Pfam" id="PF14226">
    <property type="entry name" value="DIOX_N"/>
    <property type="match status" value="1"/>
</dbReference>
<evidence type="ECO:0000313" key="5">
    <source>
        <dbReference type="EMBL" id="PWA38931.1"/>
    </source>
</evidence>
<accession>A0A2U1KQC0</accession>
<dbReference type="GO" id="GO:0046872">
    <property type="term" value="F:metal ion binding"/>
    <property type="evidence" value="ECO:0007669"/>
    <property type="project" value="UniProtKB-KW"/>
</dbReference>
<name>A0A2U1KQC0_ARTAN</name>
<dbReference type="SUPFAM" id="SSF51197">
    <property type="entry name" value="Clavaminate synthase-like"/>
    <property type="match status" value="1"/>
</dbReference>
<dbReference type="InterPro" id="IPR026992">
    <property type="entry name" value="DIOX_N"/>
</dbReference>
<dbReference type="OrthoDB" id="288590at2759"/>
<evidence type="ECO:0000256" key="3">
    <source>
        <dbReference type="ARBA" id="ARBA00023004"/>
    </source>
</evidence>
<dbReference type="PANTHER" id="PTHR10209">
    <property type="entry name" value="OXIDOREDUCTASE, 2OG-FE II OXYGENASE FAMILY PROTEIN"/>
    <property type="match status" value="1"/>
</dbReference>
<protein>
    <submittedName>
        <fullName evidence="5">2-oxoglutarate (2OG) and Fe(II)-dependent oxygenase superfamily protein</fullName>
    </submittedName>
</protein>
<keyword evidence="1" id="KW-0479">Metal-binding</keyword>
<dbReference type="Gene3D" id="2.60.120.330">
    <property type="entry name" value="B-lactam Antibiotic, Isopenicillin N Synthase, Chain"/>
    <property type="match status" value="1"/>
</dbReference>
<organism evidence="5 6">
    <name type="scientific">Artemisia annua</name>
    <name type="common">Sweet wormwood</name>
    <dbReference type="NCBI Taxonomy" id="35608"/>
    <lineage>
        <taxon>Eukaryota</taxon>
        <taxon>Viridiplantae</taxon>
        <taxon>Streptophyta</taxon>
        <taxon>Embryophyta</taxon>
        <taxon>Tracheophyta</taxon>
        <taxon>Spermatophyta</taxon>
        <taxon>Magnoliopsida</taxon>
        <taxon>eudicotyledons</taxon>
        <taxon>Gunneridae</taxon>
        <taxon>Pentapetalae</taxon>
        <taxon>asterids</taxon>
        <taxon>campanulids</taxon>
        <taxon>Asterales</taxon>
        <taxon>Asteraceae</taxon>
        <taxon>Asteroideae</taxon>
        <taxon>Anthemideae</taxon>
        <taxon>Artemisiinae</taxon>
        <taxon>Artemisia</taxon>
    </lineage>
</organism>
<keyword evidence="2" id="KW-0560">Oxidoreductase</keyword>
<reference evidence="5 6" key="1">
    <citation type="journal article" date="2018" name="Mol. Plant">
        <title>The genome of Artemisia annua provides insight into the evolution of Asteraceae family and artemisinin biosynthesis.</title>
        <authorList>
            <person name="Shen Q."/>
            <person name="Zhang L."/>
            <person name="Liao Z."/>
            <person name="Wang S."/>
            <person name="Yan T."/>
            <person name="Shi P."/>
            <person name="Liu M."/>
            <person name="Fu X."/>
            <person name="Pan Q."/>
            <person name="Wang Y."/>
            <person name="Lv Z."/>
            <person name="Lu X."/>
            <person name="Zhang F."/>
            <person name="Jiang W."/>
            <person name="Ma Y."/>
            <person name="Chen M."/>
            <person name="Hao X."/>
            <person name="Li L."/>
            <person name="Tang Y."/>
            <person name="Lv G."/>
            <person name="Zhou Y."/>
            <person name="Sun X."/>
            <person name="Brodelius P.E."/>
            <person name="Rose J.K.C."/>
            <person name="Tang K."/>
        </authorList>
    </citation>
    <scope>NUCLEOTIDE SEQUENCE [LARGE SCALE GENOMIC DNA]</scope>
    <source>
        <strain evidence="6">cv. Huhao1</strain>
        <tissue evidence="5">Leaf</tissue>
    </source>
</reference>
<sequence>MAPSFSDENSLTNFVVKEGNGVKGLVDSGLTEVPSRYIQPPHNRISKQHTTASIDQSMTIDLSELDGPNHDQVVKSIAHAAETLGFFQVVNHGVPLELLDSLKVAAHQFFNQPVEKKAVYLKGVSPSPMVKYGTSFNPDKEKALEWKDYVSMIYTNDDDAHMFWPNECKEPPRNSRLELFSLRTAATKHFRSGLEGDILGKLFGLISVSDKYGLVTDGRSQLFEPDFAHVPLFNHDWDSPINMIDWGIVYLGNSTARHSVPFASSLEFYMELYVTKEKNTCYQVCNHKEEIDLSAFWNKESDSASGSLIVQGEDGPTHMFYIFMKDAVDISLEVKFRTETLGRKVRGYVIAHYGDDFLYECQCDPRGRDLYSALLFLSDGVLEPGTVKLIKSVMAVPTKGNLIIKAYLEDVGSGEVIMKNSCKLKPQLESCRRFSTISGIEGGDCDLHLIVD</sequence>
<dbReference type="InterPro" id="IPR027443">
    <property type="entry name" value="IPNS-like_sf"/>
</dbReference>
<comment type="caution">
    <text evidence="5">The sequence shown here is derived from an EMBL/GenBank/DDBJ whole genome shotgun (WGS) entry which is preliminary data.</text>
</comment>
<dbReference type="EMBL" id="PKPP01015120">
    <property type="protein sequence ID" value="PWA38931.1"/>
    <property type="molecule type" value="Genomic_DNA"/>
</dbReference>
<dbReference type="STRING" id="35608.A0A2U1KQC0"/>
<keyword evidence="6" id="KW-1185">Reference proteome</keyword>
<gene>
    <name evidence="5" type="ORF">CTI12_AA575020</name>
</gene>
<keyword evidence="3" id="KW-0408">Iron</keyword>
<dbReference type="GO" id="GO:0016491">
    <property type="term" value="F:oxidoreductase activity"/>
    <property type="evidence" value="ECO:0007669"/>
    <property type="project" value="UniProtKB-KW"/>
</dbReference>
<dbReference type="PANTHER" id="PTHR10209:SF230">
    <property type="entry name" value="SCOPOLETIN 8-HYDROXYLASE"/>
    <property type="match status" value="1"/>
</dbReference>
<evidence type="ECO:0000256" key="1">
    <source>
        <dbReference type="ARBA" id="ARBA00022723"/>
    </source>
</evidence>
<proteinExistence type="predicted"/>
<dbReference type="Proteomes" id="UP000245207">
    <property type="component" value="Unassembled WGS sequence"/>
</dbReference>
<feature type="domain" description="Non-haem dioxygenase N-terminal" evidence="4">
    <location>
        <begin position="59"/>
        <end position="167"/>
    </location>
</feature>